<proteinExistence type="predicted"/>
<keyword evidence="2" id="KW-1185">Reference proteome</keyword>
<accession>A0AAV7V0H0</accession>
<evidence type="ECO:0000313" key="1">
    <source>
        <dbReference type="EMBL" id="KAJ1194883.1"/>
    </source>
</evidence>
<evidence type="ECO:0000313" key="2">
    <source>
        <dbReference type="Proteomes" id="UP001066276"/>
    </source>
</evidence>
<sequence>MHVHTEGRCSTGHCALLQRPRCLPCTCTPRAGASRDTAPSYSAHAVYHARAYSGQVQHGTLRPLTAPTLFTMHVHTEGRYNAGHCALLQRPRCLPCTCTPRAGAARDTAPSYSAHAVYHARAHRGPCMCTQRAGAARDTAPSYSAHAVYHARAYSGQVQHGTLRPLTAPTLCNMHVHTQARCSTGHCALLQRPRCLPCTCILRPGAAWDTAPSYSAHAVYHARAHRGQVQHGTLRPLTAPTLFTMHVHTQARCSTGHCALLQRPCCLPCTCTPRAGAARDTAPSYSAHAVYHARAYSGQVQHGTLRPLTAPTLCNMHVHTQARCSTGRCNLLQSPRCLPCTCTPRAGAARDTAPSYSAHAVYRAHLGQVHPGTRRPLTAPTLFTMHVHTEGRCITGHGTLLQRPRCLPCMCTPRPGASRDTAPSYSAHAVYHARAHRGQVQHGTLRPLTAPTLFTMHVHTEGRCITGHGAFLQRPRCLPCTCILRPGAARDTAPSYSAHAVYHARAHRGQVQRGTLRPLTAPTLFTMHVHTEGRCSTGHCALLQRPRCLPCTCTPRAMHVHTEGRCSTGHCALLQRPRCLPCTCILRPGAARDTAPSYSAHAV</sequence>
<protein>
    <submittedName>
        <fullName evidence="1">Uncharacterized protein</fullName>
    </submittedName>
</protein>
<organism evidence="1 2">
    <name type="scientific">Pleurodeles waltl</name>
    <name type="common">Iberian ribbed newt</name>
    <dbReference type="NCBI Taxonomy" id="8319"/>
    <lineage>
        <taxon>Eukaryota</taxon>
        <taxon>Metazoa</taxon>
        <taxon>Chordata</taxon>
        <taxon>Craniata</taxon>
        <taxon>Vertebrata</taxon>
        <taxon>Euteleostomi</taxon>
        <taxon>Amphibia</taxon>
        <taxon>Batrachia</taxon>
        <taxon>Caudata</taxon>
        <taxon>Salamandroidea</taxon>
        <taxon>Salamandridae</taxon>
        <taxon>Pleurodelinae</taxon>
        <taxon>Pleurodeles</taxon>
    </lineage>
</organism>
<dbReference type="EMBL" id="JANPWB010000004">
    <property type="protein sequence ID" value="KAJ1194883.1"/>
    <property type="molecule type" value="Genomic_DNA"/>
</dbReference>
<dbReference type="AlphaFoldDB" id="A0AAV7V0H0"/>
<gene>
    <name evidence="1" type="ORF">NDU88_004168</name>
</gene>
<dbReference type="Proteomes" id="UP001066276">
    <property type="component" value="Chromosome 2_2"/>
</dbReference>
<comment type="caution">
    <text evidence="1">The sequence shown here is derived from an EMBL/GenBank/DDBJ whole genome shotgun (WGS) entry which is preliminary data.</text>
</comment>
<reference evidence="1" key="1">
    <citation type="journal article" date="2022" name="bioRxiv">
        <title>Sequencing and chromosome-scale assembly of the giantPleurodeles waltlgenome.</title>
        <authorList>
            <person name="Brown T."/>
            <person name="Elewa A."/>
            <person name="Iarovenko S."/>
            <person name="Subramanian E."/>
            <person name="Araus A.J."/>
            <person name="Petzold A."/>
            <person name="Susuki M."/>
            <person name="Suzuki K.-i.T."/>
            <person name="Hayashi T."/>
            <person name="Toyoda A."/>
            <person name="Oliveira C."/>
            <person name="Osipova E."/>
            <person name="Leigh N.D."/>
            <person name="Simon A."/>
            <person name="Yun M.H."/>
        </authorList>
    </citation>
    <scope>NUCLEOTIDE SEQUENCE</scope>
    <source>
        <strain evidence="1">20211129_DDA</strain>
        <tissue evidence="1">Liver</tissue>
    </source>
</reference>
<name>A0AAV7V0H0_PLEWA</name>